<accession>A0A239JA98</accession>
<dbReference type="SUPFAM" id="SSF53474">
    <property type="entry name" value="alpha/beta-Hydrolases"/>
    <property type="match status" value="1"/>
</dbReference>
<dbReference type="Proteomes" id="UP000242915">
    <property type="component" value="Unassembled WGS sequence"/>
</dbReference>
<keyword evidence="1" id="KW-0175">Coiled coil</keyword>
<feature type="signal peptide" evidence="3">
    <location>
        <begin position="1"/>
        <end position="20"/>
    </location>
</feature>
<keyword evidence="5" id="KW-1185">Reference proteome</keyword>
<sequence>MLLRAIAIVLSLLLGPLALAETEPPTPTKTPEKPVERPALGERSQAETAALERQLAANEQQQIKTQANETFLALWRPGNSAPAKGAVILVPGEDESADWPIGIGPLRRKLPDTGWSSLSLTLPDAESKQPPEGTDTSAPSDATPSIETAVPEQPNEASAEPQETPAEATSDPAEKAQESNTSPADGDTSNEAQPDYATRVLARIAEGISFAQQQGATTVVLAGQGTGAYWAARYLAEQQPPFVNNLLMIAPQAPADLDPGFDTVLSKLELATGDFYYRDQLAERNAAKQRLDAAKRQKRTAYIQIAMNSLPGNRDVEQEQLFRRIKGWLSLHLQSSPATQ</sequence>
<evidence type="ECO:0000256" key="2">
    <source>
        <dbReference type="SAM" id="MobiDB-lite"/>
    </source>
</evidence>
<name>A0A239JA98_9PSED</name>
<evidence type="ECO:0000313" key="4">
    <source>
        <dbReference type="EMBL" id="SNT02183.1"/>
    </source>
</evidence>
<reference evidence="5" key="1">
    <citation type="submission" date="2017-06" db="EMBL/GenBank/DDBJ databases">
        <authorList>
            <person name="Varghese N."/>
            <person name="Submissions S."/>
        </authorList>
    </citation>
    <scope>NUCLEOTIDE SEQUENCE [LARGE SCALE GENOMIC DNA]</scope>
    <source>
        <strain evidence="5">CIP 108523</strain>
    </source>
</reference>
<feature type="compositionally biased region" description="Basic and acidic residues" evidence="2">
    <location>
        <begin position="30"/>
        <end position="40"/>
    </location>
</feature>
<organism evidence="4 5">
    <name type="scientific">Pseudomonas segetis</name>
    <dbReference type="NCBI Taxonomy" id="298908"/>
    <lineage>
        <taxon>Bacteria</taxon>
        <taxon>Pseudomonadati</taxon>
        <taxon>Pseudomonadota</taxon>
        <taxon>Gammaproteobacteria</taxon>
        <taxon>Pseudomonadales</taxon>
        <taxon>Pseudomonadaceae</taxon>
        <taxon>Pseudomonas</taxon>
    </lineage>
</organism>
<dbReference type="EMBL" id="FZOG01000008">
    <property type="protein sequence ID" value="SNT02183.1"/>
    <property type="molecule type" value="Genomic_DNA"/>
</dbReference>
<feature type="compositionally biased region" description="Polar residues" evidence="2">
    <location>
        <begin position="178"/>
        <end position="192"/>
    </location>
</feature>
<feature type="chain" id="PRO_5012353734" description="DUF3530 domain-containing protein" evidence="3">
    <location>
        <begin position="21"/>
        <end position="340"/>
    </location>
</feature>
<proteinExistence type="predicted"/>
<evidence type="ECO:0000256" key="3">
    <source>
        <dbReference type="SAM" id="SignalP"/>
    </source>
</evidence>
<gene>
    <name evidence="4" type="ORF">SAMN05216255_4231</name>
</gene>
<feature type="region of interest" description="Disordered" evidence="2">
    <location>
        <begin position="117"/>
        <end position="192"/>
    </location>
</feature>
<evidence type="ECO:0000256" key="1">
    <source>
        <dbReference type="SAM" id="Coils"/>
    </source>
</evidence>
<dbReference type="InterPro" id="IPR029058">
    <property type="entry name" value="AB_hydrolase_fold"/>
</dbReference>
<keyword evidence="3" id="KW-0732">Signal</keyword>
<feature type="region of interest" description="Disordered" evidence="2">
    <location>
        <begin position="20"/>
        <end position="51"/>
    </location>
</feature>
<feature type="coiled-coil region" evidence="1">
    <location>
        <begin position="277"/>
        <end position="304"/>
    </location>
</feature>
<feature type="compositionally biased region" description="Polar residues" evidence="2">
    <location>
        <begin position="134"/>
        <end position="146"/>
    </location>
</feature>
<evidence type="ECO:0008006" key="6">
    <source>
        <dbReference type="Google" id="ProtNLM"/>
    </source>
</evidence>
<dbReference type="AlphaFoldDB" id="A0A239JA98"/>
<dbReference type="Pfam" id="PF12048">
    <property type="entry name" value="DUF3530"/>
    <property type="match status" value="1"/>
</dbReference>
<dbReference type="InterPro" id="IPR022529">
    <property type="entry name" value="DUF3530"/>
</dbReference>
<dbReference type="RefSeq" id="WP_176443231.1">
    <property type="nucleotide sequence ID" value="NZ_FZOG01000008.1"/>
</dbReference>
<protein>
    <recommendedName>
        <fullName evidence="6">DUF3530 domain-containing protein</fullName>
    </recommendedName>
</protein>
<evidence type="ECO:0000313" key="5">
    <source>
        <dbReference type="Proteomes" id="UP000242915"/>
    </source>
</evidence>